<reference evidence="2 3" key="1">
    <citation type="journal article" date="2021" name="Elife">
        <title>Chloroplast acquisition without the gene transfer in kleptoplastic sea slugs, Plakobranchus ocellatus.</title>
        <authorList>
            <person name="Maeda T."/>
            <person name="Takahashi S."/>
            <person name="Yoshida T."/>
            <person name="Shimamura S."/>
            <person name="Takaki Y."/>
            <person name="Nagai Y."/>
            <person name="Toyoda A."/>
            <person name="Suzuki Y."/>
            <person name="Arimoto A."/>
            <person name="Ishii H."/>
            <person name="Satoh N."/>
            <person name="Nishiyama T."/>
            <person name="Hasebe M."/>
            <person name="Maruyama T."/>
            <person name="Minagawa J."/>
            <person name="Obokata J."/>
            <person name="Shigenobu S."/>
        </authorList>
    </citation>
    <scope>NUCLEOTIDE SEQUENCE [LARGE SCALE GENOMIC DNA]</scope>
</reference>
<dbReference type="EMBL" id="BMAT01008911">
    <property type="protein sequence ID" value="GFR95155.1"/>
    <property type="molecule type" value="Genomic_DNA"/>
</dbReference>
<dbReference type="Proteomes" id="UP000762676">
    <property type="component" value="Unassembled WGS sequence"/>
</dbReference>
<evidence type="ECO:0008006" key="4">
    <source>
        <dbReference type="Google" id="ProtNLM"/>
    </source>
</evidence>
<name>A0AAV4HCI0_9GAST</name>
<gene>
    <name evidence="2" type="ORF">ElyMa_004421600</name>
</gene>
<dbReference type="AlphaFoldDB" id="A0AAV4HCI0"/>
<organism evidence="2 3">
    <name type="scientific">Elysia marginata</name>
    <dbReference type="NCBI Taxonomy" id="1093978"/>
    <lineage>
        <taxon>Eukaryota</taxon>
        <taxon>Metazoa</taxon>
        <taxon>Spiralia</taxon>
        <taxon>Lophotrochozoa</taxon>
        <taxon>Mollusca</taxon>
        <taxon>Gastropoda</taxon>
        <taxon>Heterobranchia</taxon>
        <taxon>Euthyneura</taxon>
        <taxon>Panpulmonata</taxon>
        <taxon>Sacoglossa</taxon>
        <taxon>Placobranchoidea</taxon>
        <taxon>Plakobranchidae</taxon>
        <taxon>Elysia</taxon>
    </lineage>
</organism>
<proteinExistence type="predicted"/>
<feature type="signal peptide" evidence="1">
    <location>
        <begin position="1"/>
        <end position="23"/>
    </location>
</feature>
<keyword evidence="3" id="KW-1185">Reference proteome</keyword>
<evidence type="ECO:0000313" key="2">
    <source>
        <dbReference type="EMBL" id="GFR95155.1"/>
    </source>
</evidence>
<evidence type="ECO:0000256" key="1">
    <source>
        <dbReference type="SAM" id="SignalP"/>
    </source>
</evidence>
<keyword evidence="1" id="KW-0732">Signal</keyword>
<evidence type="ECO:0000313" key="3">
    <source>
        <dbReference type="Proteomes" id="UP000762676"/>
    </source>
</evidence>
<feature type="chain" id="PRO_5043808651" description="Secreted protein" evidence="1">
    <location>
        <begin position="24"/>
        <end position="80"/>
    </location>
</feature>
<protein>
    <recommendedName>
        <fullName evidence="4">Secreted protein</fullName>
    </recommendedName>
</protein>
<accession>A0AAV4HCI0</accession>
<sequence>MVVVMMMMMKVVMMSMWLGTVSSKQMLNISPEGREGGVVVVVVVEFVLVLNLDLDLACFEVSACHAVITATAMVRLRAGD</sequence>
<comment type="caution">
    <text evidence="2">The sequence shown here is derived from an EMBL/GenBank/DDBJ whole genome shotgun (WGS) entry which is preliminary data.</text>
</comment>